<dbReference type="InterPro" id="IPR052737">
    <property type="entry name" value="Omega-amidase_YafV"/>
</dbReference>
<keyword evidence="2 7" id="KW-0378">Hydrolase</keyword>
<dbReference type="InterPro" id="IPR036526">
    <property type="entry name" value="C-N_Hydrolase_sf"/>
</dbReference>
<accession>A0A1K1N5G9</accession>
<gene>
    <name evidence="7" type="ORF">SAMN02927921_01031</name>
</gene>
<dbReference type="CDD" id="cd07575">
    <property type="entry name" value="Xc-1258_like"/>
    <property type="match status" value="1"/>
</dbReference>
<feature type="domain" description="CN hydrolase" evidence="6">
    <location>
        <begin position="5"/>
        <end position="237"/>
    </location>
</feature>
<proteinExistence type="inferred from homology"/>
<dbReference type="Pfam" id="PF00795">
    <property type="entry name" value="CN_hydrolase"/>
    <property type="match status" value="1"/>
</dbReference>
<dbReference type="NCBIfam" id="NF007757">
    <property type="entry name" value="PRK10438.1"/>
    <property type="match status" value="1"/>
</dbReference>
<dbReference type="GO" id="GO:0106008">
    <property type="term" value="F:2-oxoglutaramate amidase activity"/>
    <property type="evidence" value="ECO:0007669"/>
    <property type="project" value="TreeGrafter"/>
</dbReference>
<protein>
    <recommendedName>
        <fullName evidence="5">Omega-amidase YafV</fullName>
        <ecNumber evidence="3">3.5.1.3</ecNumber>
    </recommendedName>
</protein>
<dbReference type="AlphaFoldDB" id="A0A1K1N5G9"/>
<name>A0A1K1N5G9_9FLAO</name>
<evidence type="ECO:0000256" key="3">
    <source>
        <dbReference type="ARBA" id="ARBA00039118"/>
    </source>
</evidence>
<evidence type="ECO:0000256" key="5">
    <source>
        <dbReference type="ARBA" id="ARBA00072139"/>
    </source>
</evidence>
<dbReference type="EMBL" id="FPJE01000004">
    <property type="protein sequence ID" value="SFW30591.1"/>
    <property type="molecule type" value="Genomic_DNA"/>
</dbReference>
<comment type="similarity">
    <text evidence="1">Belongs to the carbon-nitrogen hydrolase superfamily. NIT1/NIT2 family.</text>
</comment>
<evidence type="ECO:0000313" key="8">
    <source>
        <dbReference type="Proteomes" id="UP000182248"/>
    </source>
</evidence>
<evidence type="ECO:0000313" key="7">
    <source>
        <dbReference type="EMBL" id="SFW30591.1"/>
    </source>
</evidence>
<dbReference type="PANTHER" id="PTHR47799:SF1">
    <property type="entry name" value="OMEGA-AMIDASE YAFV"/>
    <property type="match status" value="1"/>
</dbReference>
<dbReference type="SUPFAM" id="SSF56317">
    <property type="entry name" value="Carbon-nitrogen hydrolase"/>
    <property type="match status" value="1"/>
</dbReference>
<dbReference type="FunFam" id="3.60.110.10:FF:000004">
    <property type="entry name" value="Carbon-nitrogen hydrolase"/>
    <property type="match status" value="1"/>
</dbReference>
<evidence type="ECO:0000259" key="6">
    <source>
        <dbReference type="PROSITE" id="PS50263"/>
    </source>
</evidence>
<reference evidence="7 8" key="1">
    <citation type="submission" date="2016-11" db="EMBL/GenBank/DDBJ databases">
        <authorList>
            <person name="Jaros S."/>
            <person name="Januszkiewicz K."/>
            <person name="Wedrychowicz H."/>
        </authorList>
    </citation>
    <scope>NUCLEOTIDE SEQUENCE [LARGE SCALE GENOMIC DNA]</scope>
    <source>
        <strain evidence="7 8">CGMCC 1.12145</strain>
    </source>
</reference>
<dbReference type="PROSITE" id="PS50263">
    <property type="entry name" value="CN_HYDROLASE"/>
    <property type="match status" value="1"/>
</dbReference>
<evidence type="ECO:0000256" key="2">
    <source>
        <dbReference type="ARBA" id="ARBA00022801"/>
    </source>
</evidence>
<dbReference type="STRING" id="1150368.SAMN02927921_01031"/>
<dbReference type="OrthoDB" id="9811121at2"/>
<dbReference type="InterPro" id="IPR003010">
    <property type="entry name" value="C-N_Hydrolase"/>
</dbReference>
<evidence type="ECO:0000256" key="1">
    <source>
        <dbReference type="ARBA" id="ARBA00010613"/>
    </source>
</evidence>
<dbReference type="PANTHER" id="PTHR47799">
    <property type="entry name" value="OMEGA-AMIDASE YAFV"/>
    <property type="match status" value="1"/>
</dbReference>
<evidence type="ECO:0000256" key="4">
    <source>
        <dbReference type="ARBA" id="ARBA00052904"/>
    </source>
</evidence>
<dbReference type="Proteomes" id="UP000182248">
    <property type="component" value="Unassembled WGS sequence"/>
</dbReference>
<dbReference type="EC" id="3.5.1.3" evidence="3"/>
<keyword evidence="8" id="KW-1185">Reference proteome</keyword>
<dbReference type="GO" id="GO:0050152">
    <property type="term" value="F:omega-amidase activity"/>
    <property type="evidence" value="ECO:0007669"/>
    <property type="project" value="UniProtKB-EC"/>
</dbReference>
<sequence length="257" mass="30092">MQDMLKTALIQTSLFWEDREANRNMLRQKIKQLDPDTDLVILPEMFTSGFTMTPEAVSEEMNGETLRWIKETAREFDIAITGSVVITEQDRFYNRLLFVHPEGTVEQYDKKHAFSLAGEDEVYDTGNDRLIVVYKGWKICPLICYDLRFPVWSRNTEDYDMLLYVANWPLPRISSWDILLQARAVENLCYCIGVNRVGEDHNGHQYPGHSAVYGVLGEQLAFSEKEETVYVTLDKQKITHYRKKLRFLDDRDDFELL</sequence>
<organism evidence="7 8">
    <name type="scientific">Sinomicrobium oceani</name>
    <dbReference type="NCBI Taxonomy" id="1150368"/>
    <lineage>
        <taxon>Bacteria</taxon>
        <taxon>Pseudomonadati</taxon>
        <taxon>Bacteroidota</taxon>
        <taxon>Flavobacteriia</taxon>
        <taxon>Flavobacteriales</taxon>
        <taxon>Flavobacteriaceae</taxon>
        <taxon>Sinomicrobium</taxon>
    </lineage>
</organism>
<dbReference type="RefSeq" id="WP_072316306.1">
    <property type="nucleotide sequence ID" value="NZ_FPJE01000004.1"/>
</dbReference>
<dbReference type="Gene3D" id="3.60.110.10">
    <property type="entry name" value="Carbon-nitrogen hydrolase"/>
    <property type="match status" value="1"/>
</dbReference>
<comment type="catalytic activity">
    <reaction evidence="4">
        <text>a monoamide of a dicarboxylate + H2O = a dicarboxylate + NH4(+)</text>
        <dbReference type="Rhea" id="RHEA:11716"/>
        <dbReference type="ChEBI" id="CHEBI:15377"/>
        <dbReference type="ChEBI" id="CHEBI:28938"/>
        <dbReference type="ChEBI" id="CHEBI:28965"/>
        <dbReference type="ChEBI" id="CHEBI:77450"/>
        <dbReference type="EC" id="3.5.1.3"/>
    </reaction>
</comment>